<protein>
    <submittedName>
        <fullName evidence="1">Uncharacterized protein</fullName>
    </submittedName>
</protein>
<reference evidence="1" key="2">
    <citation type="submission" date="2021-10" db="EMBL/GenBank/DDBJ databases">
        <authorList>
            <person name="Piombo E."/>
        </authorList>
    </citation>
    <scope>NUCLEOTIDE SEQUENCE</scope>
</reference>
<proteinExistence type="predicted"/>
<dbReference type="Proteomes" id="UP000836387">
    <property type="component" value="Unassembled WGS sequence"/>
</dbReference>
<accession>A0ACA9UGV9</accession>
<dbReference type="EMBL" id="CADEHS020000461">
    <property type="protein sequence ID" value="CAG9952022.1"/>
    <property type="molecule type" value="Genomic_DNA"/>
</dbReference>
<reference evidence="1" key="1">
    <citation type="submission" date="2020-04" db="EMBL/GenBank/DDBJ databases">
        <authorList>
            <person name="Broberg M."/>
        </authorList>
    </citation>
    <scope>NUCLEOTIDE SEQUENCE</scope>
</reference>
<organism evidence="1 2">
    <name type="scientific">Clonostachys rosea f. rosea IK726</name>
    <dbReference type="NCBI Taxonomy" id="1349383"/>
    <lineage>
        <taxon>Eukaryota</taxon>
        <taxon>Fungi</taxon>
        <taxon>Dikarya</taxon>
        <taxon>Ascomycota</taxon>
        <taxon>Pezizomycotina</taxon>
        <taxon>Sordariomycetes</taxon>
        <taxon>Hypocreomycetidae</taxon>
        <taxon>Hypocreales</taxon>
        <taxon>Bionectriaceae</taxon>
        <taxon>Clonostachys</taxon>
    </lineage>
</organism>
<sequence length="648" mass="74626">MPPSAYNVLLSLMKPLVAGGLLRLSLVTLAGAWIELDYIDVFHHLAQTEVLFALLPHIVLSGDQSTFYTNQIEAHHPRLLSIIYEAEVPIFNPTPPSANNSANSLVLDKEFLKDLTSNFFLFDTISSDFLWALSELSYKLHPNTTEQEENPLNIGFLLSESDSPNQWTYEDFVGNGGDSEIVGIARILFDRVETISEDIYKKICFTIYERLAYVHYLQEKQHKEPRAGGSDAPRLLCLKKQAGDTQPRETWTPPFRCHNRAFEYSEEKQGKGFVFEGDGKKEYNKGKPRPTSCGPSLWPSSRFLSAQRHNMTAGNLTRIVLGAALEPIDVEEEDEVVADVKPSADWTTTYSFEYIRERGPLSFFNEHYLPYLHHIETLPPIIQRRIRLLERHLPRFQRIIHDIRPTILASGDKRYTVLLREVDCIMLQFHRILRFLTEIATPRLESVITRARDGLRLKKFIQTRQKDLLHGLGPLIEASPEAWITTPSELARRHQQRPSSPHVNQKRHPVSFFRRLWDAAFYPWGLRVYPDLFDIAADLKEHYTLVTWLRLELWKLHKEKEYNETDFAARPQDWPLHSRWTMESDEGEIDGAVDDKANPGYDFSPLFRGGECDWVITGVNKPEVPRPGRGVWEYLEGIISKLGAGWPL</sequence>
<keyword evidence="2" id="KW-1185">Reference proteome</keyword>
<comment type="caution">
    <text evidence="1">The sequence shown here is derived from an EMBL/GenBank/DDBJ whole genome shotgun (WGS) entry which is preliminary data.</text>
</comment>
<gene>
    <name evidence="1" type="ORF">CRV2_00018126</name>
</gene>
<name>A0ACA9UGV9_BIOOC</name>
<evidence type="ECO:0000313" key="1">
    <source>
        <dbReference type="EMBL" id="CAG9952022.1"/>
    </source>
</evidence>
<evidence type="ECO:0000313" key="2">
    <source>
        <dbReference type="Proteomes" id="UP000836387"/>
    </source>
</evidence>